<sequence>MRISIVDHIHVITVLLGAVMEFGDVEQIPTQSSVFASHQKSEDLFDDKKPIGIPLPPPTVICAKETSGISTLNLYPFIHVKQIDINGVSTSGIALIGSARQANGYCTLKNVRNLSDR</sequence>
<evidence type="ECO:0000313" key="1">
    <source>
        <dbReference type="EMBL" id="WXB93968.1"/>
    </source>
</evidence>
<dbReference type="RefSeq" id="WP_338753529.1">
    <property type="nucleotide sequence ID" value="NZ_CP147404.1"/>
</dbReference>
<gene>
    <name evidence="1" type="ORF">WDJ61_04885</name>
</gene>
<dbReference type="Pfam" id="PF10970">
    <property type="entry name" value="GerPE"/>
    <property type="match status" value="1"/>
</dbReference>
<keyword evidence="2" id="KW-1185">Reference proteome</keyword>
<proteinExistence type="predicted"/>
<organism evidence="1 2">
    <name type="scientific">Bacillus kandeliae</name>
    <dbReference type="NCBI Taxonomy" id="3129297"/>
    <lineage>
        <taxon>Bacteria</taxon>
        <taxon>Bacillati</taxon>
        <taxon>Bacillota</taxon>
        <taxon>Bacilli</taxon>
        <taxon>Bacillales</taxon>
        <taxon>Bacillaceae</taxon>
        <taxon>Bacillus</taxon>
    </lineage>
</organism>
<reference evidence="1 2" key="1">
    <citation type="submission" date="2024-02" db="EMBL/GenBank/DDBJ databases">
        <title>Seven novel Bacillus-like species.</title>
        <authorList>
            <person name="Liu G."/>
        </authorList>
    </citation>
    <scope>NUCLEOTIDE SEQUENCE [LARGE SCALE GENOMIC DNA]</scope>
    <source>
        <strain evidence="1 2">FJAT-52991</strain>
    </source>
</reference>
<name>A0ABZ2N8E2_9BACI</name>
<protein>
    <submittedName>
        <fullName evidence="1">Spore germination protein GerPE</fullName>
    </submittedName>
</protein>
<evidence type="ECO:0000313" key="2">
    <source>
        <dbReference type="Proteomes" id="UP001387364"/>
    </source>
</evidence>
<dbReference type="EMBL" id="CP147404">
    <property type="protein sequence ID" value="WXB93968.1"/>
    <property type="molecule type" value="Genomic_DNA"/>
</dbReference>
<dbReference type="InterPro" id="IPR024496">
    <property type="entry name" value="Spore_germ_GerPE"/>
</dbReference>
<accession>A0ABZ2N8E2</accession>
<dbReference type="Proteomes" id="UP001387364">
    <property type="component" value="Chromosome"/>
</dbReference>